<reference evidence="2 3" key="1">
    <citation type="submission" date="2017-08" db="EMBL/GenBank/DDBJ databases">
        <title>Draft genome sequences of 64 type strains of genus Staph aureus.</title>
        <authorList>
            <person name="Cole K."/>
            <person name="Golubchik T."/>
            <person name="Russell J."/>
            <person name="Foster D."/>
            <person name="Llewelyn M."/>
            <person name="Wilson D."/>
            <person name="Crook D."/>
            <person name="Paul J."/>
        </authorList>
    </citation>
    <scope>NUCLEOTIDE SEQUENCE [LARGE SCALE GENOMIC DNA]</scope>
    <source>
        <strain evidence="2 3">DSM 21968</strain>
    </source>
</reference>
<feature type="transmembrane region" description="Helical" evidence="1">
    <location>
        <begin position="21"/>
        <end position="46"/>
    </location>
</feature>
<organism evidence="2 3">
    <name type="scientific">Staphylococcus rostri</name>
    <dbReference type="NCBI Taxonomy" id="522262"/>
    <lineage>
        <taxon>Bacteria</taxon>
        <taxon>Bacillati</taxon>
        <taxon>Bacillota</taxon>
        <taxon>Bacilli</taxon>
        <taxon>Bacillales</taxon>
        <taxon>Staphylococcaceae</taxon>
        <taxon>Staphylococcus</taxon>
    </lineage>
</organism>
<gene>
    <name evidence="2" type="ORF">CD122_01655</name>
</gene>
<evidence type="ECO:0000256" key="1">
    <source>
        <dbReference type="SAM" id="Phobius"/>
    </source>
</evidence>
<keyword evidence="1" id="KW-1133">Transmembrane helix</keyword>
<sequence length="79" mass="9123">MYKSYWLSLFNFKGVSKVSDLIICLMINIVILALINLVDIIVPVSIENVIVVIYYIVLFAMILPTVALLFRVWNGYKIR</sequence>
<evidence type="ECO:0000313" key="2">
    <source>
        <dbReference type="EMBL" id="PNZ29769.1"/>
    </source>
</evidence>
<protein>
    <submittedName>
        <fullName evidence="2">Uncharacterized protein</fullName>
    </submittedName>
</protein>
<dbReference type="AlphaFoldDB" id="A0A2K3YVX9"/>
<name>A0A2K3YVX9_9STAP</name>
<proteinExistence type="predicted"/>
<keyword evidence="3" id="KW-1185">Reference proteome</keyword>
<keyword evidence="1" id="KW-0472">Membrane</keyword>
<comment type="caution">
    <text evidence="2">The sequence shown here is derived from an EMBL/GenBank/DDBJ whole genome shotgun (WGS) entry which is preliminary data.</text>
</comment>
<dbReference type="RefSeq" id="WP_103357284.1">
    <property type="nucleotide sequence ID" value="NZ_PPRF01000013.1"/>
</dbReference>
<dbReference type="Proteomes" id="UP000242752">
    <property type="component" value="Unassembled WGS sequence"/>
</dbReference>
<evidence type="ECO:0000313" key="3">
    <source>
        <dbReference type="Proteomes" id="UP000242752"/>
    </source>
</evidence>
<feature type="transmembrane region" description="Helical" evidence="1">
    <location>
        <begin position="52"/>
        <end position="73"/>
    </location>
</feature>
<keyword evidence="1" id="KW-0812">Transmembrane</keyword>
<dbReference type="EMBL" id="PPRF01000013">
    <property type="protein sequence ID" value="PNZ29769.1"/>
    <property type="molecule type" value="Genomic_DNA"/>
</dbReference>
<accession>A0A2K3YVX9</accession>